<organism evidence="2 3">
    <name type="scientific">Pedobacter westerhofensis</name>
    <dbReference type="NCBI Taxonomy" id="425512"/>
    <lineage>
        <taxon>Bacteria</taxon>
        <taxon>Pseudomonadati</taxon>
        <taxon>Bacteroidota</taxon>
        <taxon>Sphingobacteriia</taxon>
        <taxon>Sphingobacteriales</taxon>
        <taxon>Sphingobacteriaceae</taxon>
        <taxon>Pedobacter</taxon>
    </lineage>
</organism>
<keyword evidence="1" id="KW-1133">Transmembrane helix</keyword>
<name>A0A521DYU6_9SPHI</name>
<feature type="transmembrane region" description="Helical" evidence="1">
    <location>
        <begin position="38"/>
        <end position="67"/>
    </location>
</feature>
<keyword evidence="1" id="KW-0472">Membrane</keyword>
<keyword evidence="3" id="KW-1185">Reference proteome</keyword>
<dbReference type="Proteomes" id="UP000320300">
    <property type="component" value="Unassembled WGS sequence"/>
</dbReference>
<dbReference type="OrthoDB" id="675470at2"/>
<evidence type="ECO:0000313" key="3">
    <source>
        <dbReference type="Proteomes" id="UP000320300"/>
    </source>
</evidence>
<evidence type="ECO:0000313" key="2">
    <source>
        <dbReference type="EMBL" id="SMO76241.1"/>
    </source>
</evidence>
<dbReference type="EMBL" id="FXTN01000006">
    <property type="protein sequence ID" value="SMO76241.1"/>
    <property type="molecule type" value="Genomic_DNA"/>
</dbReference>
<dbReference type="AlphaFoldDB" id="A0A521DYU6"/>
<dbReference type="RefSeq" id="WP_142528767.1">
    <property type="nucleotide sequence ID" value="NZ_CBCSJO010000006.1"/>
</dbReference>
<feature type="transmembrane region" description="Helical" evidence="1">
    <location>
        <begin position="73"/>
        <end position="94"/>
    </location>
</feature>
<protein>
    <submittedName>
        <fullName evidence="2">Holin-X, holin superfamily III</fullName>
    </submittedName>
</protein>
<proteinExistence type="predicted"/>
<accession>A0A521DYU6</accession>
<gene>
    <name evidence="2" type="ORF">SAMN06265348_106315</name>
</gene>
<sequence>MEEKKEKDFQDILAEAKTYLDTRVEYTRLFLVKRGSKLFADMITTAIVAVCFTLAFILGSITLALFLSSIFGSYTAGFGSVALIYLILAIIVFVTKDNFIEKAIVNFIIRKYFKKLEEDEDDEQKV</sequence>
<keyword evidence="1" id="KW-0812">Transmembrane</keyword>
<reference evidence="2 3" key="1">
    <citation type="submission" date="2017-05" db="EMBL/GenBank/DDBJ databases">
        <authorList>
            <person name="Varghese N."/>
            <person name="Submissions S."/>
        </authorList>
    </citation>
    <scope>NUCLEOTIDE SEQUENCE [LARGE SCALE GENOMIC DNA]</scope>
    <source>
        <strain evidence="2 3">DSM 19036</strain>
    </source>
</reference>
<evidence type="ECO:0000256" key="1">
    <source>
        <dbReference type="SAM" id="Phobius"/>
    </source>
</evidence>